<accession>Q54XV0</accession>
<evidence type="ECO:0000256" key="2">
    <source>
        <dbReference type="SAM" id="SignalP"/>
    </source>
</evidence>
<reference evidence="3 4" key="1">
    <citation type="journal article" date="2005" name="Nature">
        <title>The genome of the social amoeba Dictyostelium discoideum.</title>
        <authorList>
            <consortium name="The Dictyostelium discoideum Sequencing Consortium"/>
            <person name="Eichinger L."/>
            <person name="Pachebat J.A."/>
            <person name="Glockner G."/>
            <person name="Rajandream M.A."/>
            <person name="Sucgang R."/>
            <person name="Berriman M."/>
            <person name="Song J."/>
            <person name="Olsen R."/>
            <person name="Szafranski K."/>
            <person name="Xu Q."/>
            <person name="Tunggal B."/>
            <person name="Kummerfeld S."/>
            <person name="Madera M."/>
            <person name="Konfortov B.A."/>
            <person name="Rivero F."/>
            <person name="Bankier A.T."/>
            <person name="Lehmann R."/>
            <person name="Hamlin N."/>
            <person name="Davies R."/>
            <person name="Gaudet P."/>
            <person name="Fey P."/>
            <person name="Pilcher K."/>
            <person name="Chen G."/>
            <person name="Saunders D."/>
            <person name="Sodergren E."/>
            <person name="Davis P."/>
            <person name="Kerhornou A."/>
            <person name="Nie X."/>
            <person name="Hall N."/>
            <person name="Anjard C."/>
            <person name="Hemphill L."/>
            <person name="Bason N."/>
            <person name="Farbrother P."/>
            <person name="Desany B."/>
            <person name="Just E."/>
            <person name="Morio T."/>
            <person name="Rost R."/>
            <person name="Churcher C."/>
            <person name="Cooper J."/>
            <person name="Haydock S."/>
            <person name="van Driessche N."/>
            <person name="Cronin A."/>
            <person name="Goodhead I."/>
            <person name="Muzny D."/>
            <person name="Mourier T."/>
            <person name="Pain A."/>
            <person name="Lu M."/>
            <person name="Harper D."/>
            <person name="Lindsay R."/>
            <person name="Hauser H."/>
            <person name="James K."/>
            <person name="Quiles M."/>
            <person name="Madan Babu M."/>
            <person name="Saito T."/>
            <person name="Buchrieser C."/>
            <person name="Wardroper A."/>
            <person name="Felder M."/>
            <person name="Thangavelu M."/>
            <person name="Johnson D."/>
            <person name="Knights A."/>
            <person name="Loulseged H."/>
            <person name="Mungall K."/>
            <person name="Oliver K."/>
            <person name="Price C."/>
            <person name="Quail M.A."/>
            <person name="Urushihara H."/>
            <person name="Hernandez J."/>
            <person name="Rabbinowitsch E."/>
            <person name="Steffen D."/>
            <person name="Sanders M."/>
            <person name="Ma J."/>
            <person name="Kohara Y."/>
            <person name="Sharp S."/>
            <person name="Simmonds M."/>
            <person name="Spiegler S."/>
            <person name="Tivey A."/>
            <person name="Sugano S."/>
            <person name="White B."/>
            <person name="Walker D."/>
            <person name="Woodward J."/>
            <person name="Winckler T."/>
            <person name="Tanaka Y."/>
            <person name="Shaulsky G."/>
            <person name="Schleicher M."/>
            <person name="Weinstock G."/>
            <person name="Rosenthal A."/>
            <person name="Cox E.C."/>
            <person name="Chisholm R.L."/>
            <person name="Gibbs R."/>
            <person name="Loomis W.F."/>
            <person name="Platzer M."/>
            <person name="Kay R.R."/>
            <person name="Williams J."/>
            <person name="Dear P.H."/>
            <person name="Noegel A.A."/>
            <person name="Barrell B."/>
            <person name="Kuspa A."/>
        </authorList>
    </citation>
    <scope>NUCLEOTIDE SEQUENCE [LARGE SCALE GENOMIC DNA]</scope>
    <source>
        <strain evidence="3 4">AX4</strain>
    </source>
</reference>
<keyword evidence="1" id="KW-0812">Transmembrane</keyword>
<dbReference type="RefSeq" id="XP_642452.1">
    <property type="nucleotide sequence ID" value="XM_637360.1"/>
</dbReference>
<dbReference type="VEuPathDB" id="AmoebaDB:DDB_G0278569"/>
<dbReference type="OMA" id="IPQTCWK"/>
<proteinExistence type="predicted"/>
<gene>
    <name evidence="3" type="ORF">DDB_G0278569</name>
</gene>
<evidence type="ECO:0000313" key="4">
    <source>
        <dbReference type="Proteomes" id="UP000002195"/>
    </source>
</evidence>
<dbReference type="FunCoup" id="Q54XV0">
    <property type="interactions" value="362"/>
</dbReference>
<dbReference type="PaxDb" id="44689-DDB0305033"/>
<dbReference type="EMBL" id="AAFI02000023">
    <property type="protein sequence ID" value="EAL68457.1"/>
    <property type="molecule type" value="Genomic_DNA"/>
</dbReference>
<keyword evidence="1" id="KW-1133">Transmembrane helix</keyword>
<name>Q54XV0_DICDI</name>
<dbReference type="Proteomes" id="UP000002195">
    <property type="component" value="Unassembled WGS sequence"/>
</dbReference>
<evidence type="ECO:0000313" key="3">
    <source>
        <dbReference type="EMBL" id="EAL68457.1"/>
    </source>
</evidence>
<keyword evidence="2" id="KW-0732">Signal</keyword>
<feature type="transmembrane region" description="Helical" evidence="1">
    <location>
        <begin position="152"/>
        <end position="171"/>
    </location>
</feature>
<dbReference type="eggNOG" id="ENOG502RI3B">
    <property type="taxonomic scope" value="Eukaryota"/>
</dbReference>
<organism evidence="3 4">
    <name type="scientific">Dictyostelium discoideum</name>
    <name type="common">Social amoeba</name>
    <dbReference type="NCBI Taxonomy" id="44689"/>
    <lineage>
        <taxon>Eukaryota</taxon>
        <taxon>Amoebozoa</taxon>
        <taxon>Evosea</taxon>
        <taxon>Eumycetozoa</taxon>
        <taxon>Dictyostelia</taxon>
        <taxon>Dictyosteliales</taxon>
        <taxon>Dictyosteliaceae</taxon>
        <taxon>Dictyostelium</taxon>
    </lineage>
</organism>
<comment type="caution">
    <text evidence="3">The sequence shown here is derived from an EMBL/GenBank/DDBJ whole genome shotgun (WGS) entry which is preliminary data.</text>
</comment>
<dbReference type="SMR" id="Q54XV0"/>
<dbReference type="KEGG" id="ddi:DDB_G0278569"/>
<dbReference type="AlphaFoldDB" id="Q54XV0"/>
<feature type="transmembrane region" description="Helical" evidence="1">
    <location>
        <begin position="191"/>
        <end position="209"/>
    </location>
</feature>
<feature type="chain" id="PRO_5004250310" evidence="2">
    <location>
        <begin position="27"/>
        <end position="213"/>
    </location>
</feature>
<dbReference type="InParanoid" id="Q54XV0"/>
<sequence length="213" mass="23105">MKFKINKTIILSIIVLISFIVNNANSQYASDPCSSIHTDPSGFISTVRSIPQTCWKIIPPAGIAYLINDITVTFINATIPVNNTIKFIGGSNILTDNPIVTFEKGTYNQIFNETSTDKGVFVIFLDGSNANDTASFTVFYTSSSDRHLKPSVVGLLSVAVAFAVPLVVFTLARCLIPNSASKAKALSVKKAIFWCSFILGLVFLAMILSRKVV</sequence>
<dbReference type="dictyBase" id="DDB_G0278569"/>
<dbReference type="GeneID" id="8621658"/>
<feature type="signal peptide" evidence="2">
    <location>
        <begin position="1"/>
        <end position="26"/>
    </location>
</feature>
<evidence type="ECO:0000256" key="1">
    <source>
        <dbReference type="SAM" id="Phobius"/>
    </source>
</evidence>
<keyword evidence="4" id="KW-1185">Reference proteome</keyword>
<protein>
    <submittedName>
        <fullName evidence="3">Uncharacterized protein</fullName>
    </submittedName>
</protein>
<dbReference type="HOGENOM" id="CLU_1296445_0_0_1"/>
<keyword evidence="1" id="KW-0472">Membrane</keyword>